<evidence type="ECO:0000313" key="1">
    <source>
        <dbReference type="EMBL" id="RIJ31174.1"/>
    </source>
</evidence>
<comment type="caution">
    <text evidence="1">The sequence shown here is derived from an EMBL/GenBank/DDBJ whole genome shotgun (WGS) entry which is preliminary data.</text>
</comment>
<name>A0A399RLL5_9PROT</name>
<dbReference type="AlphaFoldDB" id="A0A399RLL5"/>
<proteinExistence type="predicted"/>
<organism evidence="1 2">
    <name type="scientific">Henriciella algicola</name>
    <dbReference type="NCBI Taxonomy" id="1608422"/>
    <lineage>
        <taxon>Bacteria</taxon>
        <taxon>Pseudomonadati</taxon>
        <taxon>Pseudomonadota</taxon>
        <taxon>Alphaproteobacteria</taxon>
        <taxon>Hyphomonadales</taxon>
        <taxon>Hyphomonadaceae</taxon>
        <taxon>Henriciella</taxon>
    </lineage>
</organism>
<reference evidence="1 2" key="1">
    <citation type="submission" date="2018-08" db="EMBL/GenBank/DDBJ databases">
        <title>Henriciella mobilis sp. nov., isolated from seawater.</title>
        <authorList>
            <person name="Cheng H."/>
            <person name="Wu Y.-H."/>
            <person name="Xu X.-W."/>
            <person name="Guo L.-L."/>
        </authorList>
    </citation>
    <scope>NUCLEOTIDE SEQUENCE [LARGE SCALE GENOMIC DNA]</scope>
    <source>
        <strain evidence="1 2">CCUG67844</strain>
    </source>
</reference>
<evidence type="ECO:0000313" key="2">
    <source>
        <dbReference type="Proteomes" id="UP000265845"/>
    </source>
</evidence>
<keyword evidence="2" id="KW-1185">Reference proteome</keyword>
<dbReference type="EMBL" id="QWGA01000003">
    <property type="protein sequence ID" value="RIJ31174.1"/>
    <property type="molecule type" value="Genomic_DNA"/>
</dbReference>
<sequence>MCTTSGVYETREWADTHFLRVDDGTLIGFEPTESMRVDLEAGDWLTIEGNYIKPRLGEVDVYEVFNEATSDHSD</sequence>
<gene>
    <name evidence="1" type="ORF">D1222_02605</name>
</gene>
<accession>A0A399RLL5</accession>
<protein>
    <submittedName>
        <fullName evidence="1">Uncharacterized protein</fullName>
    </submittedName>
</protein>
<dbReference type="Proteomes" id="UP000265845">
    <property type="component" value="Unassembled WGS sequence"/>
</dbReference>